<feature type="region of interest" description="Disordered" evidence="2">
    <location>
        <begin position="260"/>
        <end position="279"/>
    </location>
</feature>
<dbReference type="RefSeq" id="XP_020431203.1">
    <property type="nucleotide sequence ID" value="XM_020578739.1"/>
</dbReference>
<evidence type="ECO:0000256" key="2">
    <source>
        <dbReference type="SAM" id="MobiDB-lite"/>
    </source>
</evidence>
<dbReference type="GO" id="GO:0005737">
    <property type="term" value="C:cytoplasm"/>
    <property type="evidence" value="ECO:0007669"/>
    <property type="project" value="TreeGrafter"/>
</dbReference>
<comment type="caution">
    <text evidence="4">The sequence shown here is derived from an EMBL/GenBank/DDBJ whole genome shotgun (WGS) entry which is preliminary data.</text>
</comment>
<dbReference type="GO" id="GO:0005543">
    <property type="term" value="F:phospholipid binding"/>
    <property type="evidence" value="ECO:0007669"/>
    <property type="project" value="InterPro"/>
</dbReference>
<organism evidence="4 5">
    <name type="scientific">Heterostelium pallidum (strain ATCC 26659 / Pp 5 / PN500)</name>
    <name type="common">Cellular slime mold</name>
    <name type="synonym">Polysphondylium pallidum</name>
    <dbReference type="NCBI Taxonomy" id="670386"/>
    <lineage>
        <taxon>Eukaryota</taxon>
        <taxon>Amoebozoa</taxon>
        <taxon>Evosea</taxon>
        <taxon>Eumycetozoa</taxon>
        <taxon>Dictyostelia</taxon>
        <taxon>Acytosteliales</taxon>
        <taxon>Acytosteliaceae</taxon>
        <taxon>Heterostelium</taxon>
    </lineage>
</organism>
<dbReference type="PANTHER" id="PTHR22967">
    <property type="entry name" value="SERINE/THREONINE PROTEIN KINASE"/>
    <property type="match status" value="1"/>
</dbReference>
<dbReference type="InterPro" id="IPR000719">
    <property type="entry name" value="Prot_kinase_dom"/>
</dbReference>
<evidence type="ECO:0000256" key="1">
    <source>
        <dbReference type="ARBA" id="ARBA00022741"/>
    </source>
</evidence>
<evidence type="ECO:0000313" key="4">
    <source>
        <dbReference type="EMBL" id="EFA79081.1"/>
    </source>
</evidence>
<dbReference type="InterPro" id="IPR011009">
    <property type="entry name" value="Kinase-like_dom_sf"/>
</dbReference>
<dbReference type="GO" id="GO:0004674">
    <property type="term" value="F:protein serine/threonine kinase activity"/>
    <property type="evidence" value="ECO:0007669"/>
    <property type="project" value="TreeGrafter"/>
</dbReference>
<feature type="compositionally biased region" description="Acidic residues" evidence="2">
    <location>
        <begin position="747"/>
        <end position="758"/>
    </location>
</feature>
<feature type="region of interest" description="Disordered" evidence="2">
    <location>
        <begin position="289"/>
        <end position="324"/>
    </location>
</feature>
<feature type="compositionally biased region" description="Polar residues" evidence="2">
    <location>
        <begin position="304"/>
        <end position="317"/>
    </location>
</feature>
<feature type="region of interest" description="Disordered" evidence="2">
    <location>
        <begin position="468"/>
        <end position="566"/>
    </location>
</feature>
<dbReference type="Pfam" id="PF00069">
    <property type="entry name" value="Pkinase"/>
    <property type="match status" value="1"/>
</dbReference>
<dbReference type="OMA" id="EYCSGGH"/>
<reference evidence="4 5" key="1">
    <citation type="journal article" date="2011" name="Genome Res.">
        <title>Phylogeny-wide analysis of social amoeba genomes highlights ancient origins for complex intercellular communication.</title>
        <authorList>
            <person name="Heidel A.J."/>
            <person name="Lawal H.M."/>
            <person name="Felder M."/>
            <person name="Schilde C."/>
            <person name="Helps N.R."/>
            <person name="Tunggal B."/>
            <person name="Rivero F."/>
            <person name="John U."/>
            <person name="Schleicher M."/>
            <person name="Eichinger L."/>
            <person name="Platzer M."/>
            <person name="Noegel A.A."/>
            <person name="Schaap P."/>
            <person name="Gloeckner G."/>
        </authorList>
    </citation>
    <scope>NUCLEOTIDE SEQUENCE [LARGE SCALE GENOMIC DNA]</scope>
    <source>
        <strain evidence="5">ATCC 26659 / Pp 5 / PN500</strain>
    </source>
</reference>
<feature type="compositionally biased region" description="Low complexity" evidence="2">
    <location>
        <begin position="612"/>
        <end position="634"/>
    </location>
</feature>
<feature type="region of interest" description="Disordered" evidence="2">
    <location>
        <begin position="718"/>
        <end position="767"/>
    </location>
</feature>
<sequence length="767" mass="85957">MEYCAVAYMHSQSPPVIHRDLKVENVLLDEETGIYKLCDFGSAIVGVVHLNNKSDMTVAEEDIAKHTTPQYRPPEMIDLYRSKVINEKVDIWALGCLLYKLLFYTTPFEEAGSLGILNGNYQIPTPTSYSNEMISLIRYMLHPEVDTRPDIYYITNEVCRLRGIPQIFPGKGQQYHNNPYTSPNLSSSISNNNSNNSNNNNNSNFSTSSTVTNNNNSSNINGGGIGHSMSSKPPKPPIQQQQQQPTFDGFEQMEDDEFSNPNIALDQTSPHIRRKSPSAPMQPIIIQQQPQLSSAAAKRRPVGGSTSKPNTPATTPSMAPLAIPNTSKLESPLAFNLEPSSVKSYEIEEITSLVAIATNSDPIFDMESFSKLKSISLNYNLTPGNGIMSEVVKRPLREPAVCLKSLLLVHKLMVEGNQTFKIDAYDSKDLFNNLYLGWLKQKEKCMSNTSQQHQHQQQQQQTISTTINPFVSDSNNNSNNSAEPTFNPFSNSTDSMDPFSSASVSPAQSPRNSLYLQPQQQQQQPQSNTSLSLPQSPVMSRKMVAQPNNNNQPMIGGGPPLRFPHSASLDDARLYTLILTPSPSPPVSPSFNRSSNNIPVSGFDQLSINPFQLQQQQQQQQQQPHLLHPQSHHQQQSHHLHPQQHSQQQQQQQQQSSGNPFDAVPFYPQHLPTALQKSAGSLMPPPKAPVQRGHRRSQSSTTDDMRRRQLLQQQLEQNKEFQMNQRKQRSMMHSSSSEVVTNTQEEMFGDDFDDDFDESSSIMTRKR</sequence>
<feature type="compositionally biased region" description="Polar residues" evidence="2">
    <location>
        <begin position="720"/>
        <end position="744"/>
    </location>
</feature>
<dbReference type="EMBL" id="ADBJ01000036">
    <property type="protein sequence ID" value="EFA79081.1"/>
    <property type="molecule type" value="Genomic_DNA"/>
</dbReference>
<feature type="compositionally biased region" description="Low complexity" evidence="2">
    <location>
        <begin position="181"/>
        <end position="220"/>
    </location>
</feature>
<proteinExistence type="predicted"/>
<evidence type="ECO:0000313" key="5">
    <source>
        <dbReference type="Proteomes" id="UP000001396"/>
    </source>
</evidence>
<dbReference type="FunCoup" id="D3BHA4">
    <property type="interactions" value="639"/>
</dbReference>
<gene>
    <name evidence="4" type="ORF">PPL_07906</name>
</gene>
<dbReference type="InterPro" id="IPR008942">
    <property type="entry name" value="ENTH_VHS"/>
</dbReference>
<dbReference type="SMART" id="SM00220">
    <property type="entry name" value="S_TKc"/>
    <property type="match status" value="1"/>
</dbReference>
<dbReference type="Gene3D" id="1.10.510.10">
    <property type="entry name" value="Transferase(Phosphotransferase) domain 1"/>
    <property type="match status" value="1"/>
</dbReference>
<dbReference type="AlphaFoldDB" id="D3BHA4"/>
<keyword evidence="5" id="KW-1185">Reference proteome</keyword>
<feature type="domain" description="Protein kinase" evidence="3">
    <location>
        <begin position="1"/>
        <end position="167"/>
    </location>
</feature>
<accession>D3BHA4</accession>
<protein>
    <recommendedName>
        <fullName evidence="3">Protein kinase domain-containing protein</fullName>
    </recommendedName>
</protein>
<dbReference type="PROSITE" id="PS00108">
    <property type="entry name" value="PROTEIN_KINASE_ST"/>
    <property type="match status" value="1"/>
</dbReference>
<keyword evidence="1" id="KW-0547">Nucleotide-binding</keyword>
<feature type="region of interest" description="Disordered" evidence="2">
    <location>
        <begin position="170"/>
        <end position="246"/>
    </location>
</feature>
<dbReference type="PANTHER" id="PTHR22967:SF91">
    <property type="entry name" value="SERINE_THREONINE-PROTEIN KINASE DDB_G0280111-RELATED"/>
    <property type="match status" value="1"/>
</dbReference>
<dbReference type="SUPFAM" id="SSF48464">
    <property type="entry name" value="ENTH/VHS domain"/>
    <property type="match status" value="1"/>
</dbReference>
<dbReference type="GO" id="GO:0005524">
    <property type="term" value="F:ATP binding"/>
    <property type="evidence" value="ECO:0007669"/>
    <property type="project" value="InterPro"/>
</dbReference>
<feature type="compositionally biased region" description="Polar residues" evidence="2">
    <location>
        <begin position="260"/>
        <end position="270"/>
    </location>
</feature>
<dbReference type="SUPFAM" id="SSF56112">
    <property type="entry name" value="Protein kinase-like (PK-like)"/>
    <property type="match status" value="1"/>
</dbReference>
<feature type="compositionally biased region" description="Low complexity" evidence="2">
    <location>
        <begin position="227"/>
        <end position="245"/>
    </location>
</feature>
<feature type="compositionally biased region" description="Low complexity" evidence="2">
    <location>
        <begin position="643"/>
        <end position="657"/>
    </location>
</feature>
<dbReference type="InterPro" id="IPR008271">
    <property type="entry name" value="Ser/Thr_kinase_AS"/>
</dbReference>
<dbReference type="STRING" id="670386.D3BHA4"/>
<feature type="compositionally biased region" description="Polar residues" evidence="2">
    <location>
        <begin position="482"/>
        <end position="512"/>
    </location>
</feature>
<dbReference type="InterPro" id="IPR011417">
    <property type="entry name" value="ANTH_dom"/>
</dbReference>
<name>D3BHA4_HETP5</name>
<dbReference type="Pfam" id="PF07651">
    <property type="entry name" value="ANTH"/>
    <property type="match status" value="1"/>
</dbReference>
<evidence type="ECO:0000259" key="3">
    <source>
        <dbReference type="PROSITE" id="PS50011"/>
    </source>
</evidence>
<feature type="region of interest" description="Disordered" evidence="2">
    <location>
        <begin position="580"/>
        <end position="706"/>
    </location>
</feature>
<feature type="compositionally biased region" description="Low complexity" evidence="2">
    <location>
        <begin position="513"/>
        <end position="537"/>
    </location>
</feature>
<dbReference type="GeneID" id="31363386"/>
<dbReference type="InParanoid" id="D3BHA4"/>
<dbReference type="PROSITE" id="PS50011">
    <property type="entry name" value="PROTEIN_KINASE_DOM"/>
    <property type="match status" value="1"/>
</dbReference>
<dbReference type="Proteomes" id="UP000001396">
    <property type="component" value="Unassembled WGS sequence"/>
</dbReference>